<dbReference type="EMBL" id="MN740459">
    <property type="protein sequence ID" value="QHU27600.1"/>
    <property type="molecule type" value="Genomic_DNA"/>
</dbReference>
<feature type="transmembrane region" description="Helical" evidence="1">
    <location>
        <begin position="133"/>
        <end position="156"/>
    </location>
</feature>
<dbReference type="AlphaFoldDB" id="A0A6C0LB96"/>
<reference evidence="2" key="1">
    <citation type="journal article" date="2020" name="Nature">
        <title>Giant virus diversity and host interactions through global metagenomics.</title>
        <authorList>
            <person name="Schulz F."/>
            <person name="Roux S."/>
            <person name="Paez-Espino D."/>
            <person name="Jungbluth S."/>
            <person name="Walsh D.A."/>
            <person name="Denef V.J."/>
            <person name="McMahon K.D."/>
            <person name="Konstantinidis K.T."/>
            <person name="Eloe-Fadrosh E.A."/>
            <person name="Kyrpides N.C."/>
            <person name="Woyke T."/>
        </authorList>
    </citation>
    <scope>NUCLEOTIDE SEQUENCE</scope>
    <source>
        <strain evidence="2">GVMAG-M-3300027769-26</strain>
    </source>
</reference>
<keyword evidence="1" id="KW-1133">Transmembrane helix</keyword>
<name>A0A6C0LB96_9ZZZZ</name>
<keyword evidence="1" id="KW-0472">Membrane</keyword>
<protein>
    <submittedName>
        <fullName evidence="2">Uncharacterized protein</fullName>
    </submittedName>
</protein>
<evidence type="ECO:0000256" key="1">
    <source>
        <dbReference type="SAM" id="Phobius"/>
    </source>
</evidence>
<evidence type="ECO:0000313" key="2">
    <source>
        <dbReference type="EMBL" id="QHU27600.1"/>
    </source>
</evidence>
<keyword evidence="1" id="KW-0812">Transmembrane</keyword>
<proteinExistence type="predicted"/>
<feature type="transmembrane region" description="Helical" evidence="1">
    <location>
        <begin position="162"/>
        <end position="184"/>
    </location>
</feature>
<organism evidence="2">
    <name type="scientific">viral metagenome</name>
    <dbReference type="NCBI Taxonomy" id="1070528"/>
    <lineage>
        <taxon>unclassified sequences</taxon>
        <taxon>metagenomes</taxon>
        <taxon>organismal metagenomes</taxon>
    </lineage>
</organism>
<sequence>MADTEILKEFQQPYNYMLYSKEENIEENYRYRLLANIFTDTTYSPKDDMKYLYLFGIFPCDNMPASYIPFNYKQLSRNFNRISKNNTFTKEDYATEFIPGMDYKKELSAKLDRLIKGFRSKHSIYNNLHTTPFIIILIIFWAVVILSFMYILYYYYSSSFNYILSFVLFALLLFAIIFKMFYIVHSS</sequence>
<accession>A0A6C0LB96</accession>